<evidence type="ECO:0000256" key="2">
    <source>
        <dbReference type="ARBA" id="ARBA00022884"/>
    </source>
</evidence>
<protein>
    <recommendedName>
        <fullName evidence="9">Rasputin</fullName>
    </recommendedName>
</protein>
<dbReference type="EnsemblMetazoa" id="XM_014396397.2">
    <property type="protein sequence ID" value="XP_014251883.1"/>
    <property type="gene ID" value="LOC106668019"/>
</dbReference>
<dbReference type="PROSITE" id="PS50177">
    <property type="entry name" value="NTF2_DOMAIN"/>
    <property type="match status" value="1"/>
</dbReference>
<dbReference type="Pfam" id="PF00076">
    <property type="entry name" value="RRM_1"/>
    <property type="match status" value="1"/>
</dbReference>
<dbReference type="OrthoDB" id="339151at2759"/>
<dbReference type="InterPro" id="IPR032710">
    <property type="entry name" value="NTF2-like_dom_sf"/>
</dbReference>
<evidence type="ECO:0000256" key="4">
    <source>
        <dbReference type="SAM" id="MobiDB-lite"/>
    </source>
</evidence>
<dbReference type="PANTHER" id="PTHR10693:SF20">
    <property type="entry name" value="AT27578P"/>
    <property type="match status" value="1"/>
</dbReference>
<feature type="region of interest" description="Disordered" evidence="4">
    <location>
        <begin position="253"/>
        <end position="280"/>
    </location>
</feature>
<dbReference type="GO" id="GO:0005829">
    <property type="term" value="C:cytosol"/>
    <property type="evidence" value="ECO:0007669"/>
    <property type="project" value="TreeGrafter"/>
</dbReference>
<dbReference type="InterPro" id="IPR018222">
    <property type="entry name" value="Nuclear_transport_factor_2_euk"/>
</dbReference>
<dbReference type="CTD" id="47998"/>
<dbReference type="InterPro" id="IPR035979">
    <property type="entry name" value="RBD_domain_sf"/>
</dbReference>
<dbReference type="PANTHER" id="PTHR10693">
    <property type="entry name" value="RAS GTPASE-ACTIVATING PROTEIN-BINDING PROTEIN"/>
    <property type="match status" value="1"/>
</dbReference>
<feature type="region of interest" description="Disordered" evidence="4">
    <location>
        <begin position="456"/>
        <end position="518"/>
    </location>
</feature>
<feature type="compositionally biased region" description="Low complexity" evidence="4">
    <location>
        <begin position="253"/>
        <end position="268"/>
    </location>
</feature>
<dbReference type="AlphaFoldDB" id="A0A8I6RT12"/>
<comment type="subcellular location">
    <subcellularLocation>
        <location evidence="1">Cytoplasm</location>
        <location evidence="1">Stress granule</location>
    </subcellularLocation>
</comment>
<dbReference type="SUPFAM" id="SSF54427">
    <property type="entry name" value="NTF2-like"/>
    <property type="match status" value="1"/>
</dbReference>
<dbReference type="RefSeq" id="XP_014251883.1">
    <property type="nucleotide sequence ID" value="XM_014396397.2"/>
</dbReference>
<dbReference type="InterPro" id="IPR039539">
    <property type="entry name" value="Ras_GTPase_bind_prot"/>
</dbReference>
<dbReference type="CDD" id="cd00780">
    <property type="entry name" value="NTF2"/>
    <property type="match status" value="1"/>
</dbReference>
<reference evidence="7" key="1">
    <citation type="submission" date="2022-01" db="UniProtKB">
        <authorList>
            <consortium name="EnsemblMetazoa"/>
        </authorList>
    </citation>
    <scope>IDENTIFICATION</scope>
</reference>
<dbReference type="KEGG" id="clec:106668019"/>
<feature type="compositionally biased region" description="Polar residues" evidence="4">
    <location>
        <begin position="344"/>
        <end position="358"/>
    </location>
</feature>
<dbReference type="Proteomes" id="UP000494040">
    <property type="component" value="Unassembled WGS sequence"/>
</dbReference>
<proteinExistence type="predicted"/>
<dbReference type="FunFam" id="3.10.450.50:FF:000010">
    <property type="entry name" value="Ras GTPase-activating protein-binding protein"/>
    <property type="match status" value="1"/>
</dbReference>
<keyword evidence="2 3" id="KW-0694">RNA-binding</keyword>
<dbReference type="GO" id="GO:1990904">
    <property type="term" value="C:ribonucleoprotein complex"/>
    <property type="evidence" value="ECO:0007669"/>
    <property type="project" value="TreeGrafter"/>
</dbReference>
<evidence type="ECO:0008006" key="9">
    <source>
        <dbReference type="Google" id="ProtNLM"/>
    </source>
</evidence>
<dbReference type="SUPFAM" id="SSF54928">
    <property type="entry name" value="RNA-binding domain, RBD"/>
    <property type="match status" value="1"/>
</dbReference>
<evidence type="ECO:0000313" key="8">
    <source>
        <dbReference type="Proteomes" id="UP000494040"/>
    </source>
</evidence>
<dbReference type="GO" id="GO:0010494">
    <property type="term" value="C:cytoplasmic stress granule"/>
    <property type="evidence" value="ECO:0007669"/>
    <property type="project" value="UniProtKB-SubCell"/>
</dbReference>
<feature type="domain" description="NTF2" evidence="6">
    <location>
        <begin position="12"/>
        <end position="132"/>
    </location>
</feature>
<dbReference type="OMA" id="RPRGNAY"/>
<dbReference type="GO" id="GO:0003729">
    <property type="term" value="F:mRNA binding"/>
    <property type="evidence" value="ECO:0007669"/>
    <property type="project" value="TreeGrafter"/>
</dbReference>
<dbReference type="InterPro" id="IPR012677">
    <property type="entry name" value="Nucleotide-bd_a/b_plait_sf"/>
</dbReference>
<dbReference type="SMART" id="SM00360">
    <property type="entry name" value="RRM"/>
    <property type="match status" value="1"/>
</dbReference>
<dbReference type="GeneID" id="106668019"/>
<feature type="compositionally biased region" description="Gly residues" evidence="4">
    <location>
        <begin position="471"/>
        <end position="507"/>
    </location>
</feature>
<dbReference type="Gene3D" id="3.10.450.50">
    <property type="match status" value="1"/>
</dbReference>
<dbReference type="InterPro" id="IPR000504">
    <property type="entry name" value="RRM_dom"/>
</dbReference>
<dbReference type="Pfam" id="PF02136">
    <property type="entry name" value="NTF2"/>
    <property type="match status" value="1"/>
</dbReference>
<dbReference type="PROSITE" id="PS50102">
    <property type="entry name" value="RRM"/>
    <property type="match status" value="1"/>
</dbReference>
<dbReference type="InterPro" id="IPR002075">
    <property type="entry name" value="NTF2_dom"/>
</dbReference>
<evidence type="ECO:0000259" key="6">
    <source>
        <dbReference type="PROSITE" id="PS50177"/>
    </source>
</evidence>
<name>A0A8I6RT12_CIMLE</name>
<evidence type="ECO:0000313" key="7">
    <source>
        <dbReference type="EnsemblMetazoa" id="XP_014251883.1"/>
    </source>
</evidence>
<evidence type="ECO:0000259" key="5">
    <source>
        <dbReference type="PROSITE" id="PS50102"/>
    </source>
</evidence>
<organism evidence="7 8">
    <name type="scientific">Cimex lectularius</name>
    <name type="common">Bed bug</name>
    <name type="synonym">Acanthia lectularia</name>
    <dbReference type="NCBI Taxonomy" id="79782"/>
    <lineage>
        <taxon>Eukaryota</taxon>
        <taxon>Metazoa</taxon>
        <taxon>Ecdysozoa</taxon>
        <taxon>Arthropoda</taxon>
        <taxon>Hexapoda</taxon>
        <taxon>Insecta</taxon>
        <taxon>Pterygota</taxon>
        <taxon>Neoptera</taxon>
        <taxon>Paraneoptera</taxon>
        <taxon>Hemiptera</taxon>
        <taxon>Heteroptera</taxon>
        <taxon>Panheteroptera</taxon>
        <taxon>Cimicomorpha</taxon>
        <taxon>Cimicidae</taxon>
        <taxon>Cimex</taxon>
    </lineage>
</organism>
<evidence type="ECO:0000256" key="1">
    <source>
        <dbReference type="ARBA" id="ARBA00004210"/>
    </source>
</evidence>
<keyword evidence="8" id="KW-1185">Reference proteome</keyword>
<accession>A0A8I6RT12</accession>
<dbReference type="Gene3D" id="3.30.70.330">
    <property type="match status" value="1"/>
</dbReference>
<sequence length="518" mass="57555">MVTERPLSPQYIGREFVRQYYTLLNEAPSHLHRFYNNNSSFIHGGLDSHNRETVAVIGQRNIHQRIKQLSFRDCHTKITQVDSQATLGDGVVVQVSGEISNDGLPMRRFNQTFVLAPQTPKKYYVHNDIFRYQDMLTDEEIEGDIARSEVDNDQETEGQQNDIHQPEAPQGPAVGYYSAGMNQVVNGTSETIHEEPTPAVPVPQPEPPIQTQILMNQMEMMQQPVTTQEPAPQPQPLNQTPYIVNDIQQNQIEQEEQQQQYHNQINQQPAPTQPPMDTGNEPKTYATLVKSGGVIANSGPVFYKNNAPLMMTSLPTTVSPPPVDNAKVDTRQNFPMHNKPPVQNVEQRNNMNNGPRPQNSDDNGNYGGADGDRRRSNQYSDRNAQYSDSHQLFIGNLPAGQSEEQFKVFFARNFGPVVNVKILQKNNKKDYGFVTFEDASTVQAVLNAKPIKYPDDSGEEINVEEKKRRVGGGGEGGGGRGGPRGGGGVMRPVMGGGNGQRAGGPPGRGMRPFNSNRR</sequence>
<feature type="domain" description="RRM" evidence="5">
    <location>
        <begin position="390"/>
        <end position="468"/>
    </location>
</feature>
<feature type="region of interest" description="Disordered" evidence="4">
    <location>
        <begin position="150"/>
        <end position="170"/>
    </location>
</feature>
<evidence type="ECO:0000256" key="3">
    <source>
        <dbReference type="PROSITE-ProRule" id="PRU00176"/>
    </source>
</evidence>
<feature type="region of interest" description="Disordered" evidence="4">
    <location>
        <begin position="315"/>
        <end position="379"/>
    </location>
</feature>